<evidence type="ECO:0000256" key="1">
    <source>
        <dbReference type="SAM" id="Phobius"/>
    </source>
</evidence>
<organism evidence="2 3">
    <name type="scientific">Cellvibrio fontiphilus</name>
    <dbReference type="NCBI Taxonomy" id="1815559"/>
    <lineage>
        <taxon>Bacteria</taxon>
        <taxon>Pseudomonadati</taxon>
        <taxon>Pseudomonadota</taxon>
        <taxon>Gammaproteobacteria</taxon>
        <taxon>Cellvibrionales</taxon>
        <taxon>Cellvibrionaceae</taxon>
        <taxon>Cellvibrio</taxon>
    </lineage>
</organism>
<dbReference type="InterPro" id="IPR032092">
    <property type="entry name" value="PilW"/>
</dbReference>
<sequence>MKKQLGLSLIELMIAITLGLILITGVLQVFISSKTVYTTQQALSRIQETGRLAVDFLARDIRMAGYMGCASRSSEMKVSNMLNNSSSYQYDFTTSIMGYTAANLPANHGLSPLPKADTDFFVLRGAYGSGVAITKNNMSGTLFANNTGVEADACSDGGDRVSGICEGDILVVTDCTKARVFQVVNLQTVQGSTEMNVVHSGNNSYSPGNANASWGGNSGSDDEKFKPGSEILSATSITYFIATGTSGRPSLWQNTNGVNLELLEGVEDMSVRYGVDSNDDFVPDNYRLASEIVNASDWEKVVALRVELLVASIDDGVIPEMQKYSFEGEDDIEPDPADRRLRQVFSTTVGIRTRSF</sequence>
<accession>A0ABV7F9T3</accession>
<dbReference type="Pfam" id="PF07963">
    <property type="entry name" value="N_methyl"/>
    <property type="match status" value="1"/>
</dbReference>
<name>A0ABV7F9T3_9GAMM</name>
<comment type="caution">
    <text evidence="2">The sequence shown here is derived from an EMBL/GenBank/DDBJ whole genome shotgun (WGS) entry which is preliminary data.</text>
</comment>
<evidence type="ECO:0000313" key="2">
    <source>
        <dbReference type="EMBL" id="MFC3114316.1"/>
    </source>
</evidence>
<protein>
    <submittedName>
        <fullName evidence="2">PilW family protein</fullName>
    </submittedName>
</protein>
<keyword evidence="1" id="KW-0812">Transmembrane</keyword>
<evidence type="ECO:0000313" key="3">
    <source>
        <dbReference type="Proteomes" id="UP001595555"/>
    </source>
</evidence>
<proteinExistence type="predicted"/>
<feature type="transmembrane region" description="Helical" evidence="1">
    <location>
        <begin position="12"/>
        <end position="31"/>
    </location>
</feature>
<dbReference type="RefSeq" id="WP_378115559.1">
    <property type="nucleotide sequence ID" value="NZ_JBHRTF010000002.1"/>
</dbReference>
<gene>
    <name evidence="2" type="ORF">ACFODX_02030</name>
</gene>
<reference evidence="3" key="1">
    <citation type="journal article" date="2019" name="Int. J. Syst. Evol. Microbiol.">
        <title>The Global Catalogue of Microorganisms (GCM) 10K type strain sequencing project: providing services to taxonomists for standard genome sequencing and annotation.</title>
        <authorList>
            <consortium name="The Broad Institute Genomics Platform"/>
            <consortium name="The Broad Institute Genome Sequencing Center for Infectious Disease"/>
            <person name="Wu L."/>
            <person name="Ma J."/>
        </authorList>
    </citation>
    <scope>NUCLEOTIDE SEQUENCE [LARGE SCALE GENOMIC DNA]</scope>
    <source>
        <strain evidence="3">KCTC 52237</strain>
    </source>
</reference>
<keyword evidence="1" id="KW-0472">Membrane</keyword>
<keyword evidence="3" id="KW-1185">Reference proteome</keyword>
<keyword evidence="1" id="KW-1133">Transmembrane helix</keyword>
<dbReference type="Proteomes" id="UP001595555">
    <property type="component" value="Unassembled WGS sequence"/>
</dbReference>
<dbReference type="Pfam" id="PF16074">
    <property type="entry name" value="PilW"/>
    <property type="match status" value="1"/>
</dbReference>
<dbReference type="InterPro" id="IPR012902">
    <property type="entry name" value="N_methyl_site"/>
</dbReference>
<dbReference type="EMBL" id="JBHRTF010000002">
    <property type="protein sequence ID" value="MFC3114316.1"/>
    <property type="molecule type" value="Genomic_DNA"/>
</dbReference>